<dbReference type="PANTHER" id="PTHR30055">
    <property type="entry name" value="HTH-TYPE TRANSCRIPTIONAL REGULATOR RUTR"/>
    <property type="match status" value="1"/>
</dbReference>
<dbReference type="GO" id="GO:0003700">
    <property type="term" value="F:DNA-binding transcription factor activity"/>
    <property type="evidence" value="ECO:0007669"/>
    <property type="project" value="TreeGrafter"/>
</dbReference>
<accession>D0LNY9</accession>
<dbReference type="InterPro" id="IPR023772">
    <property type="entry name" value="DNA-bd_HTH_TetR-type_CS"/>
</dbReference>
<dbReference type="GO" id="GO:0000976">
    <property type="term" value="F:transcription cis-regulatory region binding"/>
    <property type="evidence" value="ECO:0007669"/>
    <property type="project" value="TreeGrafter"/>
</dbReference>
<sequence>MSIATRRANERHARRMRILDAAEAVFAERGFAQATMDDIAAAAELSKGTLYLYFKNKDDLFLSLSVRCISEVIDSLEAIAAGDTNGLDALRAMMHCQIRNTLNRPEMFCLMAGQLAAGHGADPAQPSYAPHSTLVRRVVSAFATVLERGRRDASLRGDIEPIQTSAQLWVGFVGTMLFYLRSDGLAHGPRDMFDPEKLLEGYIDLVCNGLRPRTGAADEASPRAPSLPADRASAAPPESAP</sequence>
<dbReference type="PANTHER" id="PTHR30055:SF234">
    <property type="entry name" value="HTH-TYPE TRANSCRIPTIONAL REGULATOR BETI"/>
    <property type="match status" value="1"/>
</dbReference>
<dbReference type="OrthoDB" id="5419598at2"/>
<gene>
    <name evidence="7" type="ordered locus">Hoch_6345</name>
</gene>
<dbReference type="KEGG" id="hoh:Hoch_6345"/>
<keyword evidence="8" id="KW-1185">Reference proteome</keyword>
<dbReference type="InterPro" id="IPR036271">
    <property type="entry name" value="Tet_transcr_reg_TetR-rel_C_sf"/>
</dbReference>
<dbReference type="InterPro" id="IPR009057">
    <property type="entry name" value="Homeodomain-like_sf"/>
</dbReference>
<dbReference type="Pfam" id="PF00440">
    <property type="entry name" value="TetR_N"/>
    <property type="match status" value="1"/>
</dbReference>
<organism evidence="7 8">
    <name type="scientific">Haliangium ochraceum (strain DSM 14365 / JCM 11303 / SMP-2)</name>
    <dbReference type="NCBI Taxonomy" id="502025"/>
    <lineage>
        <taxon>Bacteria</taxon>
        <taxon>Pseudomonadati</taxon>
        <taxon>Myxococcota</taxon>
        <taxon>Polyangia</taxon>
        <taxon>Haliangiales</taxon>
        <taxon>Kofleriaceae</taxon>
        <taxon>Haliangium</taxon>
    </lineage>
</organism>
<keyword evidence="2 4" id="KW-0238">DNA-binding</keyword>
<dbReference type="FunFam" id="1.10.10.60:FF:000141">
    <property type="entry name" value="TetR family transcriptional regulator"/>
    <property type="match status" value="1"/>
</dbReference>
<proteinExistence type="predicted"/>
<dbReference type="InterPro" id="IPR001647">
    <property type="entry name" value="HTH_TetR"/>
</dbReference>
<dbReference type="Proteomes" id="UP000001880">
    <property type="component" value="Chromosome"/>
</dbReference>
<dbReference type="PRINTS" id="PR00455">
    <property type="entry name" value="HTHTETR"/>
</dbReference>
<dbReference type="EMBL" id="CP001804">
    <property type="protein sequence ID" value="ACY18815.1"/>
    <property type="molecule type" value="Genomic_DNA"/>
</dbReference>
<evidence type="ECO:0000259" key="6">
    <source>
        <dbReference type="PROSITE" id="PS50977"/>
    </source>
</evidence>
<feature type="region of interest" description="Disordered" evidence="5">
    <location>
        <begin position="214"/>
        <end position="241"/>
    </location>
</feature>
<protein>
    <submittedName>
        <fullName evidence="7">Transcriptional regulator, TetR family</fullName>
    </submittedName>
</protein>
<dbReference type="STRING" id="502025.Hoch_6345"/>
<keyword evidence="3" id="KW-0804">Transcription</keyword>
<dbReference type="HOGENOM" id="CLU_069356_27_2_7"/>
<evidence type="ECO:0000256" key="2">
    <source>
        <dbReference type="ARBA" id="ARBA00023125"/>
    </source>
</evidence>
<dbReference type="SUPFAM" id="SSF46689">
    <property type="entry name" value="Homeodomain-like"/>
    <property type="match status" value="1"/>
</dbReference>
<dbReference type="PROSITE" id="PS01081">
    <property type="entry name" value="HTH_TETR_1"/>
    <property type="match status" value="1"/>
</dbReference>
<dbReference type="eggNOG" id="COG1309">
    <property type="taxonomic scope" value="Bacteria"/>
</dbReference>
<feature type="DNA-binding region" description="H-T-H motif" evidence="4">
    <location>
        <begin position="35"/>
        <end position="54"/>
    </location>
</feature>
<keyword evidence="1" id="KW-0805">Transcription regulation</keyword>
<evidence type="ECO:0000256" key="3">
    <source>
        <dbReference type="ARBA" id="ARBA00023163"/>
    </source>
</evidence>
<dbReference type="PROSITE" id="PS50977">
    <property type="entry name" value="HTH_TETR_2"/>
    <property type="match status" value="1"/>
</dbReference>
<dbReference type="AlphaFoldDB" id="D0LNY9"/>
<evidence type="ECO:0000256" key="4">
    <source>
        <dbReference type="PROSITE-ProRule" id="PRU00335"/>
    </source>
</evidence>
<name>D0LNY9_HALO1</name>
<dbReference type="Gene3D" id="1.10.357.10">
    <property type="entry name" value="Tetracycline Repressor, domain 2"/>
    <property type="match status" value="1"/>
</dbReference>
<evidence type="ECO:0000313" key="8">
    <source>
        <dbReference type="Proteomes" id="UP000001880"/>
    </source>
</evidence>
<dbReference type="InterPro" id="IPR050109">
    <property type="entry name" value="HTH-type_TetR-like_transc_reg"/>
</dbReference>
<dbReference type="SUPFAM" id="SSF48498">
    <property type="entry name" value="Tetracyclin repressor-like, C-terminal domain"/>
    <property type="match status" value="1"/>
</dbReference>
<feature type="domain" description="HTH tetR-type" evidence="6">
    <location>
        <begin position="12"/>
        <end position="72"/>
    </location>
</feature>
<evidence type="ECO:0000313" key="7">
    <source>
        <dbReference type="EMBL" id="ACY18815.1"/>
    </source>
</evidence>
<evidence type="ECO:0000256" key="1">
    <source>
        <dbReference type="ARBA" id="ARBA00023015"/>
    </source>
</evidence>
<reference evidence="7 8" key="1">
    <citation type="journal article" date="2010" name="Stand. Genomic Sci.">
        <title>Complete genome sequence of Haliangium ochraceum type strain (SMP-2).</title>
        <authorList>
            <consortium name="US DOE Joint Genome Institute (JGI-PGF)"/>
            <person name="Ivanova N."/>
            <person name="Daum C."/>
            <person name="Lang E."/>
            <person name="Abt B."/>
            <person name="Kopitz M."/>
            <person name="Saunders E."/>
            <person name="Lapidus A."/>
            <person name="Lucas S."/>
            <person name="Glavina Del Rio T."/>
            <person name="Nolan M."/>
            <person name="Tice H."/>
            <person name="Copeland A."/>
            <person name="Cheng J.F."/>
            <person name="Chen F."/>
            <person name="Bruce D."/>
            <person name="Goodwin L."/>
            <person name="Pitluck S."/>
            <person name="Mavromatis K."/>
            <person name="Pati A."/>
            <person name="Mikhailova N."/>
            <person name="Chen A."/>
            <person name="Palaniappan K."/>
            <person name="Land M."/>
            <person name="Hauser L."/>
            <person name="Chang Y.J."/>
            <person name="Jeffries C.D."/>
            <person name="Detter J.C."/>
            <person name="Brettin T."/>
            <person name="Rohde M."/>
            <person name="Goker M."/>
            <person name="Bristow J."/>
            <person name="Markowitz V."/>
            <person name="Eisen J.A."/>
            <person name="Hugenholtz P."/>
            <person name="Kyrpides N.C."/>
            <person name="Klenk H.P."/>
        </authorList>
    </citation>
    <scope>NUCLEOTIDE SEQUENCE [LARGE SCALE GENOMIC DNA]</scope>
    <source>
        <strain evidence="8">DSM 14365 / CIP 107738 / JCM 11303 / AJ 13395 / SMP-2</strain>
    </source>
</reference>
<evidence type="ECO:0000256" key="5">
    <source>
        <dbReference type="SAM" id="MobiDB-lite"/>
    </source>
</evidence>